<organism evidence="1 2">
    <name type="scientific">Amycolatopsis coloradensis</name>
    <dbReference type="NCBI Taxonomy" id="76021"/>
    <lineage>
        <taxon>Bacteria</taxon>
        <taxon>Bacillati</taxon>
        <taxon>Actinomycetota</taxon>
        <taxon>Actinomycetes</taxon>
        <taxon>Pseudonocardiales</taxon>
        <taxon>Pseudonocardiaceae</taxon>
        <taxon>Amycolatopsis</taxon>
    </lineage>
</organism>
<comment type="caution">
    <text evidence="1">The sequence shown here is derived from an EMBL/GenBank/DDBJ whole genome shotgun (WGS) entry which is preliminary data.</text>
</comment>
<dbReference type="Proteomes" id="UP000187486">
    <property type="component" value="Unassembled WGS sequence"/>
</dbReference>
<gene>
    <name evidence="1" type="ORF">BS329_15505</name>
</gene>
<reference evidence="1 2" key="1">
    <citation type="submission" date="2016-01" db="EMBL/GenBank/DDBJ databases">
        <title>Amycolatopsis coloradensis genome sequencing and assembly.</title>
        <authorList>
            <person name="Mayilraj S."/>
        </authorList>
    </citation>
    <scope>NUCLEOTIDE SEQUENCE [LARGE SCALE GENOMIC DNA]</scope>
    <source>
        <strain evidence="1 2">DSM 44225</strain>
    </source>
</reference>
<dbReference type="AlphaFoldDB" id="A0A1R0KU65"/>
<name>A0A1R0KU65_9PSEU</name>
<evidence type="ECO:0000313" key="2">
    <source>
        <dbReference type="Proteomes" id="UP000187486"/>
    </source>
</evidence>
<dbReference type="EMBL" id="MQUQ01000007">
    <property type="protein sequence ID" value="OLZ51669.1"/>
    <property type="molecule type" value="Genomic_DNA"/>
</dbReference>
<accession>A0A1R0KU65</accession>
<keyword evidence="2" id="KW-1185">Reference proteome</keyword>
<protein>
    <submittedName>
        <fullName evidence="1">Uncharacterized protein</fullName>
    </submittedName>
</protein>
<evidence type="ECO:0000313" key="1">
    <source>
        <dbReference type="EMBL" id="OLZ51669.1"/>
    </source>
</evidence>
<proteinExistence type="predicted"/>
<sequence>MPTYYFIEDSHMPTVIHNGHCDAVKHGVDPVLIEQVITRLDTDFGGRRDRQALDASATDVLDGHAYAAGDTHTPTPREVDVLVAAVRARIRGGAA</sequence>